<proteinExistence type="predicted"/>
<reference evidence="1" key="1">
    <citation type="submission" date="2021-01" db="EMBL/GenBank/DDBJ databases">
        <authorList>
            <consortium name="Genoscope - CEA"/>
            <person name="William W."/>
        </authorList>
    </citation>
    <scope>NUCLEOTIDE SEQUENCE</scope>
</reference>
<name>A0A8S1VBN4_PAROT</name>
<gene>
    <name evidence="1" type="ORF">POCTA_138.1.T0630225</name>
</gene>
<evidence type="ECO:0000313" key="1">
    <source>
        <dbReference type="EMBL" id="CAD8174287.1"/>
    </source>
</evidence>
<dbReference type="EMBL" id="CAJJDP010000062">
    <property type="protein sequence ID" value="CAD8174287.1"/>
    <property type="molecule type" value="Genomic_DNA"/>
</dbReference>
<comment type="caution">
    <text evidence="1">The sequence shown here is derived from an EMBL/GenBank/DDBJ whole genome shotgun (WGS) entry which is preliminary data.</text>
</comment>
<dbReference type="AlphaFoldDB" id="A0A8S1VBN4"/>
<protein>
    <submittedName>
        <fullName evidence="1">Uncharacterized protein</fullName>
    </submittedName>
</protein>
<organism evidence="1 2">
    <name type="scientific">Paramecium octaurelia</name>
    <dbReference type="NCBI Taxonomy" id="43137"/>
    <lineage>
        <taxon>Eukaryota</taxon>
        <taxon>Sar</taxon>
        <taxon>Alveolata</taxon>
        <taxon>Ciliophora</taxon>
        <taxon>Intramacronucleata</taxon>
        <taxon>Oligohymenophorea</taxon>
        <taxon>Peniculida</taxon>
        <taxon>Parameciidae</taxon>
        <taxon>Paramecium</taxon>
    </lineage>
</organism>
<dbReference type="OrthoDB" id="10585975at2759"/>
<keyword evidence="2" id="KW-1185">Reference proteome</keyword>
<accession>A0A8S1VBN4</accession>
<evidence type="ECO:0000313" key="2">
    <source>
        <dbReference type="Proteomes" id="UP000683925"/>
    </source>
</evidence>
<sequence length="49" mass="6269">MIYQLLVTKFYYRFVKNVEYLWNYRFFSWIWTLSIIDPPKNYQINKVII</sequence>
<dbReference type="Proteomes" id="UP000683925">
    <property type="component" value="Unassembled WGS sequence"/>
</dbReference>